<evidence type="ECO:0000313" key="3">
    <source>
        <dbReference type="Proteomes" id="UP000001318"/>
    </source>
</evidence>
<dbReference type="AlphaFoldDB" id="B0RJ01"/>
<evidence type="ECO:0000313" key="2">
    <source>
        <dbReference type="EMBL" id="CAQ03189.1"/>
    </source>
</evidence>
<accession>B0RJ01</accession>
<dbReference type="GO" id="GO:0006355">
    <property type="term" value="P:regulation of DNA-templated transcription"/>
    <property type="evidence" value="ECO:0007669"/>
    <property type="project" value="InterPro"/>
</dbReference>
<gene>
    <name evidence="2" type="ordered locus">pCS0006</name>
</gene>
<protein>
    <submittedName>
        <fullName evidence="2">Uncharacterized protein</fullName>
    </submittedName>
</protein>
<dbReference type="Proteomes" id="UP000001318">
    <property type="component" value="Plasmid pCS1"/>
</dbReference>
<dbReference type="RefSeq" id="WP_012296846.1">
    <property type="nucleotide sequence ID" value="NC_010399.1"/>
</dbReference>
<keyword evidence="3" id="KW-1185">Reference proteome</keyword>
<proteinExistence type="predicted"/>
<sequence>MGRADMDRVFNKDVDAVPDPGIAPPAEASAPTEPPAPASDEGAKSTPSRVTFDVTPELHRAYRVWTLTNGTTMKDHLTAYIKQSIGS</sequence>
<dbReference type="HOGENOM" id="CLU_2421668_0_0_11"/>
<dbReference type="InterPro" id="IPR010985">
    <property type="entry name" value="Ribbon_hlx_hlx"/>
</dbReference>
<reference evidence="2 3" key="1">
    <citation type="journal article" date="2008" name="J. Bacteriol.">
        <title>Genome of the actinomycete plant pathogen Clavibacter michiganensis subsp. sepedonicus suggests recent niche adaptation.</title>
        <authorList>
            <person name="Bentley S.D."/>
            <person name="Corton C."/>
            <person name="Brown S.E."/>
            <person name="Barron A."/>
            <person name="Clark L."/>
            <person name="Doggett J."/>
            <person name="Harris B."/>
            <person name="Ormond D."/>
            <person name="Quail M.A."/>
            <person name="May G."/>
            <person name="Francis D."/>
            <person name="Knudson D."/>
            <person name="Parkhill J."/>
            <person name="Ishimaru C.A."/>
        </authorList>
    </citation>
    <scope>NUCLEOTIDE SEQUENCE [LARGE SCALE GENOMIC DNA]</scope>
    <source>
        <strain evidence="3">ATCC 33113 / DSM 20744 / JCM 9667 / LMG 2889 / ICMP 2535 / C-1</strain>
    </source>
</reference>
<organism evidence="2 3">
    <name type="scientific">Clavibacter sepedonicus</name>
    <name type="common">Clavibacter michiganensis subsp. sepedonicus</name>
    <dbReference type="NCBI Taxonomy" id="31964"/>
    <lineage>
        <taxon>Bacteria</taxon>
        <taxon>Bacillati</taxon>
        <taxon>Actinomycetota</taxon>
        <taxon>Actinomycetes</taxon>
        <taxon>Micrococcales</taxon>
        <taxon>Microbacteriaceae</taxon>
        <taxon>Clavibacter</taxon>
    </lineage>
</organism>
<dbReference type="GeneID" id="29469710"/>
<name>B0RJ01_CLASE</name>
<dbReference type="Gene3D" id="1.10.1220.10">
    <property type="entry name" value="Met repressor-like"/>
    <property type="match status" value="1"/>
</dbReference>
<dbReference type="SUPFAM" id="SSF47598">
    <property type="entry name" value="Ribbon-helix-helix"/>
    <property type="match status" value="1"/>
</dbReference>
<dbReference type="InterPro" id="IPR013321">
    <property type="entry name" value="Arc_rbn_hlx_hlx"/>
</dbReference>
<evidence type="ECO:0000256" key="1">
    <source>
        <dbReference type="SAM" id="MobiDB-lite"/>
    </source>
</evidence>
<keyword evidence="2" id="KW-0614">Plasmid</keyword>
<dbReference type="EMBL" id="AM849035">
    <property type="protein sequence ID" value="CAQ03189.1"/>
    <property type="molecule type" value="Genomic_DNA"/>
</dbReference>
<geneLocation type="plasmid" evidence="2 3">
    <name>pCS1</name>
</geneLocation>
<dbReference type="KEGG" id="cms:pCS0006"/>
<feature type="region of interest" description="Disordered" evidence="1">
    <location>
        <begin position="1"/>
        <end position="52"/>
    </location>
</feature>
<feature type="compositionally biased region" description="Basic and acidic residues" evidence="1">
    <location>
        <begin position="1"/>
        <end position="15"/>
    </location>
</feature>